<dbReference type="SUPFAM" id="SSF47648">
    <property type="entry name" value="Nucleoside phosphorylase/phosphoribosyltransferase N-terminal domain"/>
    <property type="match status" value="1"/>
</dbReference>
<dbReference type="OrthoDB" id="9806430at2"/>
<feature type="binding site" evidence="9">
    <location>
        <position position="120"/>
    </location>
    <ligand>
        <name>Mg(2+)</name>
        <dbReference type="ChEBI" id="CHEBI:18420"/>
        <label>1</label>
    </ligand>
</feature>
<comment type="similarity">
    <text evidence="8">In the C-terminal section; belongs to the anthranilate phosphoribosyltransferase family.</text>
</comment>
<comment type="caution">
    <text evidence="9">Lacks conserved residue(s) required for the propagation of feature annotation.</text>
</comment>
<feature type="binding site" evidence="9">
    <location>
        <position position="108"/>
    </location>
    <ligand>
        <name>5-phospho-alpha-D-ribose 1-diphosphate</name>
        <dbReference type="ChEBI" id="CHEBI:58017"/>
    </ligand>
</feature>
<dbReference type="PANTHER" id="PTHR43285:SF2">
    <property type="entry name" value="ANTHRANILATE PHOSPHORIBOSYLTRANSFERASE"/>
    <property type="match status" value="1"/>
</dbReference>
<sequence length="375" mass="38112">MNANLPAAGPSGPATQPEPGPTGQPGTNALQAALVKVLSGCDLTAAEAEAAMDVIMSGAATPAQVAGYLVALRMKGETPAEIAGSARAMRRHATPVRTRRQGVVDTCGTGGDGRHTFNISTLAAVVVAALGVPVAKHGNRSVSSRCGSADVLEALGVNLDLEPDALGRCLDEVGIAFLFAPRLHGAMRHAAGPRRELGVRTIFNLLGPLTNPAGAQYQLLGVYAADLVEPVARVLVDLGVERALVVHGAPGLDEMSVCGPTRVARVDGGDVTVMEVEPADAGLPVYPLEAIVGGDPARNAAIARQVLEGRPGAYRDAVLLNAAGALVAAGRAADLREGVAEAARAIDSGAAAAKLEEWVRFTRALAPRTAGEVAG</sequence>
<evidence type="ECO:0000313" key="13">
    <source>
        <dbReference type="EMBL" id="ADU51567.1"/>
    </source>
</evidence>
<feature type="binding site" evidence="9">
    <location>
        <position position="253"/>
    </location>
    <ligand>
        <name>Mg(2+)</name>
        <dbReference type="ChEBI" id="CHEBI:18420"/>
        <label>2</label>
    </ligand>
</feature>
<evidence type="ECO:0000256" key="3">
    <source>
        <dbReference type="ARBA" id="ARBA00022676"/>
    </source>
</evidence>
<dbReference type="eggNOG" id="COG0547">
    <property type="taxonomic scope" value="Bacteria"/>
</dbReference>
<dbReference type="Gene3D" id="3.40.1030.10">
    <property type="entry name" value="Nucleoside phosphorylase/phosphoribosyltransferase catalytic domain"/>
    <property type="match status" value="1"/>
</dbReference>
<keyword evidence="2 9" id="KW-0028">Amino-acid biosynthesis</keyword>
<dbReference type="UniPathway" id="UPA00035">
    <property type="reaction ID" value="UER00041"/>
</dbReference>
<dbReference type="KEGG" id="tmr:Tmar_1454"/>
<feature type="binding site" evidence="9">
    <location>
        <position position="254"/>
    </location>
    <ligand>
        <name>Mg(2+)</name>
        <dbReference type="ChEBI" id="CHEBI:18420"/>
        <label>1</label>
    </ligand>
</feature>
<dbReference type="AlphaFoldDB" id="E6SGB5"/>
<evidence type="ECO:0000256" key="9">
    <source>
        <dbReference type="HAMAP-Rule" id="MF_00211"/>
    </source>
</evidence>
<reference evidence="14" key="2">
    <citation type="journal article" date="2010" name="Stand. Genomic Sci.">
        <title>Complete genome sequence of Thermaerobacter marianensis type strain (7p75aT).</title>
        <authorList>
            <person name="Han C."/>
            <person name="Gu W."/>
            <person name="Zhang X."/>
            <person name="Lapidus A."/>
            <person name="Nolan M."/>
            <person name="Copeland A."/>
            <person name="Lucas S."/>
            <person name="Glavina Del Rio T."/>
            <person name="Tice H."/>
            <person name="Cheng J."/>
            <person name="Tapia R."/>
            <person name="Goodwin L."/>
            <person name="Pitluck S."/>
            <person name="Pagani I."/>
            <person name="Ivanova N."/>
            <person name="Mavromatis K."/>
            <person name="Mikhailova N."/>
            <person name="Pati A."/>
            <person name="Chen A."/>
            <person name="Palaniappan K."/>
            <person name="Land M."/>
            <person name="Hauser L."/>
            <person name="Chang Y."/>
            <person name="Jeffries C."/>
            <person name="Schneider S."/>
            <person name="Rohde M."/>
            <person name="Goker M."/>
            <person name="Pukall R."/>
            <person name="Woyke T."/>
            <person name="Bristow J."/>
            <person name="Eisen J."/>
            <person name="Markowitz V."/>
            <person name="Hugenholtz P."/>
            <person name="Kyrpides N."/>
            <person name="Klenk H."/>
            <person name="Detter J."/>
        </authorList>
    </citation>
    <scope>NUCLEOTIDE SEQUENCE [LARGE SCALE GENOMIC DNA]</scope>
    <source>
        <strain evidence="14">ATCC 700841 / DSM 12885 / JCM 10246 / 7p75a</strain>
    </source>
</reference>
<evidence type="ECO:0000256" key="7">
    <source>
        <dbReference type="ARBA" id="ARBA00052328"/>
    </source>
</evidence>
<dbReference type="FunFam" id="3.40.1030.10:FF:000002">
    <property type="entry name" value="Anthranilate phosphoribosyltransferase"/>
    <property type="match status" value="1"/>
</dbReference>
<dbReference type="HOGENOM" id="CLU_034315_2_1_9"/>
<dbReference type="Gene3D" id="1.20.970.10">
    <property type="entry name" value="Transferase, Pyrimidine Nucleoside Phosphorylase, Chain C"/>
    <property type="match status" value="1"/>
</dbReference>
<comment type="function">
    <text evidence="9">Catalyzes the transfer of the phosphoribosyl group of 5-phosphorylribose-1-pyrophosphate (PRPP) to anthranilate to yield N-(5'-phosphoribosyl)-anthranilate (PRA).</text>
</comment>
<dbReference type="InterPro" id="IPR017459">
    <property type="entry name" value="Glycosyl_Trfase_fam3_N_dom"/>
</dbReference>
<accession>E6SGB5</accession>
<keyword evidence="6 9" id="KW-0057">Aromatic amino acid biosynthesis</keyword>
<dbReference type="STRING" id="644966.Tmar_1454"/>
<dbReference type="Proteomes" id="UP000008915">
    <property type="component" value="Chromosome"/>
</dbReference>
<dbReference type="EC" id="2.4.2.18" evidence="9"/>
<feature type="binding site" evidence="9">
    <location>
        <begin position="118"/>
        <end position="121"/>
    </location>
    <ligand>
        <name>5-phospho-alpha-D-ribose 1-diphosphate</name>
        <dbReference type="ChEBI" id="CHEBI:58017"/>
    </ligand>
</feature>
<comment type="pathway">
    <text evidence="1 9">Amino-acid biosynthesis; L-tryptophan biosynthesis; L-tryptophan from chorismate: step 2/5.</text>
</comment>
<dbReference type="InterPro" id="IPR035902">
    <property type="entry name" value="Nuc_phospho_transferase"/>
</dbReference>
<dbReference type="Pfam" id="PF02885">
    <property type="entry name" value="Glycos_trans_3N"/>
    <property type="match status" value="1"/>
</dbReference>
<dbReference type="RefSeq" id="WP_013495871.1">
    <property type="nucleotide sequence ID" value="NC_014831.1"/>
</dbReference>
<comment type="catalytic activity">
    <reaction evidence="7 9">
        <text>N-(5-phospho-beta-D-ribosyl)anthranilate + diphosphate = 5-phospho-alpha-D-ribose 1-diphosphate + anthranilate</text>
        <dbReference type="Rhea" id="RHEA:11768"/>
        <dbReference type="ChEBI" id="CHEBI:16567"/>
        <dbReference type="ChEBI" id="CHEBI:18277"/>
        <dbReference type="ChEBI" id="CHEBI:33019"/>
        <dbReference type="ChEBI" id="CHEBI:58017"/>
        <dbReference type="EC" id="2.4.2.18"/>
    </reaction>
</comment>
<protein>
    <recommendedName>
        <fullName evidence="9">Anthranilate phosphoribosyltransferase</fullName>
        <ecNumber evidence="9">2.4.2.18</ecNumber>
    </recommendedName>
</protein>
<comment type="cofactor">
    <cofactor evidence="9">
        <name>Mg(2+)</name>
        <dbReference type="ChEBI" id="CHEBI:18420"/>
    </cofactor>
    <text evidence="9">Binds 2 magnesium ions per monomer.</text>
</comment>
<feature type="domain" description="Glycosyl transferase family 3" evidence="11">
    <location>
        <begin position="101"/>
        <end position="351"/>
    </location>
</feature>
<feature type="region of interest" description="Disordered" evidence="10">
    <location>
        <begin position="1"/>
        <end position="27"/>
    </location>
</feature>
<evidence type="ECO:0000256" key="10">
    <source>
        <dbReference type="SAM" id="MobiDB-lite"/>
    </source>
</evidence>
<feature type="binding site" evidence="9">
    <location>
        <begin position="136"/>
        <end position="144"/>
    </location>
    <ligand>
        <name>5-phospho-alpha-D-ribose 1-diphosphate</name>
        <dbReference type="ChEBI" id="CHEBI:58017"/>
    </ligand>
</feature>
<gene>
    <name evidence="9" type="primary">trpD</name>
    <name evidence="13" type="ordered locus">Tmar_1454</name>
</gene>
<evidence type="ECO:0000256" key="1">
    <source>
        <dbReference type="ARBA" id="ARBA00004907"/>
    </source>
</evidence>
<dbReference type="GO" id="GO:0000287">
    <property type="term" value="F:magnesium ion binding"/>
    <property type="evidence" value="ECO:0007669"/>
    <property type="project" value="UniProtKB-UniRule"/>
</dbReference>
<evidence type="ECO:0000313" key="14">
    <source>
        <dbReference type="Proteomes" id="UP000008915"/>
    </source>
</evidence>
<keyword evidence="9" id="KW-0479">Metal-binding</keyword>
<reference evidence="13 14" key="1">
    <citation type="journal article" date="2010" name="Stand. Genomic Sci.">
        <title>Complete genome sequence of Thermaerobacter marianensis type strain (7p75a).</title>
        <authorList>
            <person name="Han C."/>
            <person name="Gu W."/>
            <person name="Zhang X."/>
            <person name="Lapidus A."/>
            <person name="Nolan M."/>
            <person name="Copeland A."/>
            <person name="Lucas S."/>
            <person name="Del Rio T.G."/>
            <person name="Tice H."/>
            <person name="Cheng J.F."/>
            <person name="Tapia R."/>
            <person name="Goodwin L."/>
            <person name="Pitluck S."/>
            <person name="Pagani I."/>
            <person name="Ivanova N."/>
            <person name="Mavromatis K."/>
            <person name="Mikhailova N."/>
            <person name="Pati A."/>
            <person name="Chen A."/>
            <person name="Palaniappan K."/>
            <person name="Land M."/>
            <person name="Hauser L."/>
            <person name="Chang Y.J."/>
            <person name="Jeffries C.D."/>
            <person name="Schneider S."/>
            <person name="Rohde M."/>
            <person name="Goker M."/>
            <person name="Pukall R."/>
            <person name="Woyke T."/>
            <person name="Bristow J."/>
            <person name="Eisen J.A."/>
            <person name="Markowitz V."/>
            <person name="Hugenholtz P."/>
            <person name="Kyrpides N.C."/>
            <person name="Klenk H.P."/>
            <person name="Detter J.C."/>
        </authorList>
    </citation>
    <scope>NUCLEOTIDE SEQUENCE [LARGE SCALE GENOMIC DNA]</scope>
    <source>
        <strain evidence="14">ATCC 700841 / DSM 12885 / JCM 10246 / 7p75a</strain>
    </source>
</reference>
<evidence type="ECO:0000259" key="11">
    <source>
        <dbReference type="Pfam" id="PF00591"/>
    </source>
</evidence>
<feature type="binding site" evidence="9">
    <location>
        <position position="148"/>
    </location>
    <ligand>
        <name>5-phospho-alpha-D-ribose 1-diphosphate</name>
        <dbReference type="ChEBI" id="CHEBI:58017"/>
    </ligand>
</feature>
<feature type="binding site" evidence="9">
    <location>
        <begin position="111"/>
        <end position="112"/>
    </location>
    <ligand>
        <name>5-phospho-alpha-D-ribose 1-diphosphate</name>
        <dbReference type="ChEBI" id="CHEBI:58017"/>
    </ligand>
</feature>
<keyword evidence="4 9" id="KW-0808">Transferase</keyword>
<feature type="binding site" evidence="9">
    <location>
        <position position="254"/>
    </location>
    <ligand>
        <name>Mg(2+)</name>
        <dbReference type="ChEBI" id="CHEBI:18420"/>
        <label>2</label>
    </ligand>
</feature>
<name>E6SGB5_THEM7</name>
<evidence type="ECO:0000256" key="8">
    <source>
        <dbReference type="ARBA" id="ARBA00061188"/>
    </source>
</evidence>
<organism evidence="13 14">
    <name type="scientific">Thermaerobacter marianensis (strain ATCC 700841 / DSM 12885 / JCM 10246 / 7p75a)</name>
    <dbReference type="NCBI Taxonomy" id="644966"/>
    <lineage>
        <taxon>Bacteria</taxon>
        <taxon>Bacillati</taxon>
        <taxon>Bacillota</taxon>
        <taxon>Clostridia</taxon>
        <taxon>Eubacteriales</taxon>
        <taxon>Clostridiales Family XVII. Incertae Sedis</taxon>
        <taxon>Thermaerobacter</taxon>
    </lineage>
</organism>
<feature type="binding site" evidence="9">
    <location>
        <position position="116"/>
    </location>
    <ligand>
        <name>5-phospho-alpha-D-ribose 1-diphosphate</name>
        <dbReference type="ChEBI" id="CHEBI:58017"/>
    </ligand>
</feature>
<dbReference type="NCBIfam" id="TIGR01245">
    <property type="entry name" value="trpD"/>
    <property type="match status" value="1"/>
</dbReference>
<evidence type="ECO:0000256" key="4">
    <source>
        <dbReference type="ARBA" id="ARBA00022679"/>
    </source>
</evidence>
<dbReference type="GO" id="GO:0005829">
    <property type="term" value="C:cytosol"/>
    <property type="evidence" value="ECO:0007669"/>
    <property type="project" value="TreeGrafter"/>
</dbReference>
<feature type="domain" description="Glycosyl transferase family 3 N-terminal" evidence="12">
    <location>
        <begin position="33"/>
        <end position="93"/>
    </location>
</feature>
<feature type="binding site" evidence="9">
    <location>
        <position position="108"/>
    </location>
    <ligand>
        <name>anthranilate</name>
        <dbReference type="ChEBI" id="CHEBI:16567"/>
        <label>1</label>
    </ligand>
</feature>
<dbReference type="SUPFAM" id="SSF52418">
    <property type="entry name" value="Nucleoside phosphorylase/phosphoribosyltransferase catalytic domain"/>
    <property type="match status" value="1"/>
</dbReference>
<dbReference type="GO" id="GO:0000162">
    <property type="term" value="P:L-tryptophan biosynthetic process"/>
    <property type="evidence" value="ECO:0007669"/>
    <property type="project" value="UniProtKB-UniRule"/>
</dbReference>
<evidence type="ECO:0000256" key="2">
    <source>
        <dbReference type="ARBA" id="ARBA00022605"/>
    </source>
</evidence>
<keyword evidence="5 9" id="KW-0822">Tryptophan biosynthesis</keyword>
<dbReference type="InterPro" id="IPR005940">
    <property type="entry name" value="Anthranilate_Pribosyl_Tfrase"/>
</dbReference>
<dbReference type="EMBL" id="CP002344">
    <property type="protein sequence ID" value="ADU51567.1"/>
    <property type="molecule type" value="Genomic_DNA"/>
</dbReference>
<dbReference type="PANTHER" id="PTHR43285">
    <property type="entry name" value="ANTHRANILATE PHOSPHORIBOSYLTRANSFERASE"/>
    <property type="match status" value="1"/>
</dbReference>
<feature type="binding site" evidence="9">
    <location>
        <position position="194"/>
    </location>
    <ligand>
        <name>anthranilate</name>
        <dbReference type="ChEBI" id="CHEBI:16567"/>
        <label>2</label>
    </ligand>
</feature>
<keyword evidence="3 9" id="KW-0328">Glycosyltransferase</keyword>
<proteinExistence type="inferred from homology"/>
<evidence type="ECO:0000256" key="6">
    <source>
        <dbReference type="ARBA" id="ARBA00023141"/>
    </source>
</evidence>
<feature type="binding site" evidence="9">
    <location>
        <position position="139"/>
    </location>
    <ligand>
        <name>anthranilate</name>
        <dbReference type="ChEBI" id="CHEBI:16567"/>
        <label>1</label>
    </ligand>
</feature>
<dbReference type="InterPro" id="IPR036320">
    <property type="entry name" value="Glycosyl_Trfase_fam3_N_dom_sf"/>
</dbReference>
<evidence type="ECO:0000259" key="12">
    <source>
        <dbReference type="Pfam" id="PF02885"/>
    </source>
</evidence>
<comment type="similarity">
    <text evidence="9">Belongs to the anthranilate phosphoribosyltransferase family.</text>
</comment>
<dbReference type="Pfam" id="PF00591">
    <property type="entry name" value="Glycos_transf_3"/>
    <property type="match status" value="1"/>
</dbReference>
<comment type="subunit">
    <text evidence="9">Homodimer.</text>
</comment>
<keyword evidence="14" id="KW-1185">Reference proteome</keyword>
<keyword evidence="9" id="KW-0460">Magnesium</keyword>
<evidence type="ECO:0000256" key="5">
    <source>
        <dbReference type="ARBA" id="ARBA00022822"/>
    </source>
</evidence>
<dbReference type="GO" id="GO:0004048">
    <property type="term" value="F:anthranilate phosphoribosyltransferase activity"/>
    <property type="evidence" value="ECO:0007669"/>
    <property type="project" value="UniProtKB-UniRule"/>
</dbReference>
<dbReference type="InterPro" id="IPR000312">
    <property type="entry name" value="Glycosyl_Trfase_fam3"/>
</dbReference>
<dbReference type="HAMAP" id="MF_00211">
    <property type="entry name" value="TrpD"/>
    <property type="match status" value="1"/>
</dbReference>